<comment type="similarity">
    <text evidence="2">Belongs to the AB hydrolase superfamily. Epoxide hydrolase family.</text>
</comment>
<evidence type="ECO:0000259" key="3">
    <source>
        <dbReference type="Pfam" id="PF00561"/>
    </source>
</evidence>
<evidence type="ECO:0000313" key="5">
    <source>
        <dbReference type="Proteomes" id="UP000193689"/>
    </source>
</evidence>
<evidence type="ECO:0000256" key="1">
    <source>
        <dbReference type="ARBA" id="ARBA00022801"/>
    </source>
</evidence>
<proteinExistence type="inferred from homology"/>
<dbReference type="AlphaFoldDB" id="A0A1Y2E827"/>
<dbReference type="InParanoid" id="A0A1Y2E827"/>
<dbReference type="PRINTS" id="PR00412">
    <property type="entry name" value="EPOXHYDRLASE"/>
</dbReference>
<dbReference type="GeneID" id="63776031"/>
<keyword evidence="1 4" id="KW-0378">Hydrolase</keyword>
<dbReference type="InterPro" id="IPR000073">
    <property type="entry name" value="AB_hydrolase_1"/>
</dbReference>
<feature type="domain" description="AB hydrolase-1" evidence="3">
    <location>
        <begin position="39"/>
        <end position="163"/>
    </location>
</feature>
<accession>A0A1Y2E827</accession>
<dbReference type="InterPro" id="IPR029058">
    <property type="entry name" value="AB_hydrolase_fold"/>
</dbReference>
<gene>
    <name evidence="4" type="ORF">BCR38DRAFT_427165</name>
</gene>
<dbReference type="STRING" id="1141098.A0A1Y2E827"/>
<sequence length="324" mass="36258">MASQLKGFETLTEGTHQSPSGSLISFSHTPASTHHPNSPILLLLHGWPQDRYIWRYAIPPLSSLGYTLFVPDLPGYGHSTLPTAPSATKHDRITVGTSLLSAVRSVYPDSPESDIVLIAHDRGARVAQRFAMDDPESNRIRGVLLLDIVPYAAQWDAAAQNPRNMTAYFHWAFLPAMAISIPLIRTYGGGKFCRDILLKTVGDNAKGRESFFADGAVEHYSELYQQDKVNEGAALDYKAGSEEYWEREVEDRRLGRKVGVRTWVVYSERNLRAMHDVPKVWKEWVEQGMLELHGIGEGVGHYLPEEAPGEVNRYIEEFLKGLGL</sequence>
<reference evidence="4 5" key="1">
    <citation type="submission" date="2016-07" db="EMBL/GenBank/DDBJ databases">
        <title>Pervasive Adenine N6-methylation of Active Genes in Fungi.</title>
        <authorList>
            <consortium name="DOE Joint Genome Institute"/>
            <person name="Mondo S.J."/>
            <person name="Dannebaum R.O."/>
            <person name="Kuo R.C."/>
            <person name="Labutti K."/>
            <person name="Haridas S."/>
            <person name="Kuo A."/>
            <person name="Salamov A."/>
            <person name="Ahrendt S.R."/>
            <person name="Lipzen A."/>
            <person name="Sullivan W."/>
            <person name="Andreopoulos W.B."/>
            <person name="Clum A."/>
            <person name="Lindquist E."/>
            <person name="Daum C."/>
            <person name="Ramamoorthy G.K."/>
            <person name="Gryganskyi A."/>
            <person name="Culley D."/>
            <person name="Magnuson J.K."/>
            <person name="James T.Y."/>
            <person name="O'Malley M.A."/>
            <person name="Stajich J.E."/>
            <person name="Spatafora J.W."/>
            <person name="Visel A."/>
            <person name="Grigoriev I.V."/>
        </authorList>
    </citation>
    <scope>NUCLEOTIDE SEQUENCE [LARGE SCALE GENOMIC DNA]</scope>
    <source>
        <strain evidence="4 5">CBS 129021</strain>
    </source>
</reference>
<dbReference type="OrthoDB" id="408373at2759"/>
<dbReference type="Gene3D" id="3.40.50.1820">
    <property type="entry name" value="alpha/beta hydrolase"/>
    <property type="match status" value="1"/>
</dbReference>
<name>A0A1Y2E827_9PEZI</name>
<dbReference type="GO" id="GO:0016787">
    <property type="term" value="F:hydrolase activity"/>
    <property type="evidence" value="ECO:0007669"/>
    <property type="project" value="UniProtKB-KW"/>
</dbReference>
<organism evidence="4 5">
    <name type="scientific">Pseudomassariella vexata</name>
    <dbReference type="NCBI Taxonomy" id="1141098"/>
    <lineage>
        <taxon>Eukaryota</taxon>
        <taxon>Fungi</taxon>
        <taxon>Dikarya</taxon>
        <taxon>Ascomycota</taxon>
        <taxon>Pezizomycotina</taxon>
        <taxon>Sordariomycetes</taxon>
        <taxon>Xylariomycetidae</taxon>
        <taxon>Amphisphaeriales</taxon>
        <taxon>Pseudomassariaceae</taxon>
        <taxon>Pseudomassariella</taxon>
    </lineage>
</organism>
<comment type="caution">
    <text evidence="4">The sequence shown here is derived from an EMBL/GenBank/DDBJ whole genome shotgun (WGS) entry which is preliminary data.</text>
</comment>
<evidence type="ECO:0000313" key="4">
    <source>
        <dbReference type="EMBL" id="ORY67474.1"/>
    </source>
</evidence>
<evidence type="ECO:0000256" key="2">
    <source>
        <dbReference type="ARBA" id="ARBA00038334"/>
    </source>
</evidence>
<dbReference type="Pfam" id="PF00561">
    <property type="entry name" value="Abhydrolase_1"/>
    <property type="match status" value="1"/>
</dbReference>
<dbReference type="RefSeq" id="XP_040718098.1">
    <property type="nucleotide sequence ID" value="XM_040859819.1"/>
</dbReference>
<protein>
    <submittedName>
        <fullName evidence="4">Alpha/Beta hydrolase protein</fullName>
    </submittedName>
</protein>
<dbReference type="SUPFAM" id="SSF53474">
    <property type="entry name" value="alpha/beta-Hydrolases"/>
    <property type="match status" value="1"/>
</dbReference>
<dbReference type="InterPro" id="IPR000639">
    <property type="entry name" value="Epox_hydrolase-like"/>
</dbReference>
<dbReference type="Proteomes" id="UP000193689">
    <property type="component" value="Unassembled WGS sequence"/>
</dbReference>
<keyword evidence="5" id="KW-1185">Reference proteome</keyword>
<dbReference type="EMBL" id="MCFJ01000004">
    <property type="protein sequence ID" value="ORY67474.1"/>
    <property type="molecule type" value="Genomic_DNA"/>
</dbReference>
<dbReference type="PANTHER" id="PTHR43329">
    <property type="entry name" value="EPOXIDE HYDROLASE"/>
    <property type="match status" value="1"/>
</dbReference>